<dbReference type="Proteomes" id="UP000092612">
    <property type="component" value="Unassembled WGS sequence"/>
</dbReference>
<dbReference type="RefSeq" id="WP_068364659.1">
    <property type="nucleotide sequence ID" value="NZ_CP019337.1"/>
</dbReference>
<gene>
    <name evidence="1" type="ORF">LPB301_16245</name>
</gene>
<accession>A0A1B8TPP7</accession>
<sequence length="163" mass="19467">MFFQLFSYLQFLLKSTDEHGVHSPFVFDFVTKGLYQKKIKSINFEEYSVLKSLSKKQKKLLSKILIYFKIDKISFDSSSFNEKPENYKLLYINNIESVKNINFSKLSSKHIILIDGIYQSKKSEQEWQNIIKKNNLTVSINLFYFGLLFFRKEQAKEDFRIRV</sequence>
<proteinExistence type="predicted"/>
<comment type="caution">
    <text evidence="1">The sequence shown here is derived from an EMBL/GenBank/DDBJ whole genome shotgun (WGS) entry which is preliminary data.</text>
</comment>
<organism evidence="1 2">
    <name type="scientific">Polaribacter reichenbachii</name>
    <dbReference type="NCBI Taxonomy" id="996801"/>
    <lineage>
        <taxon>Bacteria</taxon>
        <taxon>Pseudomonadati</taxon>
        <taxon>Bacteroidota</taxon>
        <taxon>Flavobacteriia</taxon>
        <taxon>Flavobacteriales</taxon>
        <taxon>Flavobacteriaceae</taxon>
    </lineage>
</organism>
<name>A0A1B8TPP7_9FLAO</name>
<protein>
    <submittedName>
        <fullName evidence="1">Uncharacterized protein</fullName>
    </submittedName>
</protein>
<dbReference type="STRING" id="996801.BW723_11530"/>
<keyword evidence="2" id="KW-1185">Reference proteome</keyword>
<dbReference type="EMBL" id="LSFL01000042">
    <property type="protein sequence ID" value="OBY61607.1"/>
    <property type="molecule type" value="Genomic_DNA"/>
</dbReference>
<dbReference type="KEGG" id="prn:BW723_11530"/>
<evidence type="ECO:0000313" key="1">
    <source>
        <dbReference type="EMBL" id="OBY61607.1"/>
    </source>
</evidence>
<evidence type="ECO:0000313" key="2">
    <source>
        <dbReference type="Proteomes" id="UP000092612"/>
    </source>
</evidence>
<reference evidence="2" key="1">
    <citation type="submission" date="2016-02" db="EMBL/GenBank/DDBJ databases">
        <title>Paenibacillus sp. LPB0068, isolated from Crassostrea gigas.</title>
        <authorList>
            <person name="Shin S.-K."/>
            <person name="Yi H."/>
        </authorList>
    </citation>
    <scope>NUCLEOTIDE SEQUENCE [LARGE SCALE GENOMIC DNA]</scope>
    <source>
        <strain evidence="2">KCTC 23969</strain>
    </source>
</reference>
<dbReference type="AlphaFoldDB" id="A0A1B8TPP7"/>